<dbReference type="PANTHER" id="PTHR35046">
    <property type="entry name" value="ZINC KNUCKLE (CCHC-TYPE) FAMILY PROTEIN"/>
    <property type="match status" value="1"/>
</dbReference>
<accession>A0A371I9E3</accession>
<dbReference type="EMBL" id="QJKJ01000616">
    <property type="protein sequence ID" value="RDY11584.1"/>
    <property type="molecule type" value="Genomic_DNA"/>
</dbReference>
<reference evidence="2" key="1">
    <citation type="submission" date="2018-05" db="EMBL/GenBank/DDBJ databases">
        <title>Draft genome of Mucuna pruriens seed.</title>
        <authorList>
            <person name="Nnadi N.E."/>
            <person name="Vos R."/>
            <person name="Hasami M.H."/>
            <person name="Devisetty U.K."/>
            <person name="Aguiy J.C."/>
        </authorList>
    </citation>
    <scope>NUCLEOTIDE SEQUENCE [LARGE SCALE GENOMIC DNA]</scope>
    <source>
        <strain evidence="2">JCA_2017</strain>
    </source>
</reference>
<feature type="non-terminal residue" evidence="2">
    <location>
        <position position="1"/>
    </location>
</feature>
<dbReference type="Proteomes" id="UP000257109">
    <property type="component" value="Unassembled WGS sequence"/>
</dbReference>
<dbReference type="InterPro" id="IPR005162">
    <property type="entry name" value="Retrotrans_gag_dom"/>
</dbReference>
<organism evidence="2 3">
    <name type="scientific">Mucuna pruriens</name>
    <name type="common">Velvet bean</name>
    <name type="synonym">Dolichos pruriens</name>
    <dbReference type="NCBI Taxonomy" id="157652"/>
    <lineage>
        <taxon>Eukaryota</taxon>
        <taxon>Viridiplantae</taxon>
        <taxon>Streptophyta</taxon>
        <taxon>Embryophyta</taxon>
        <taxon>Tracheophyta</taxon>
        <taxon>Spermatophyta</taxon>
        <taxon>Magnoliopsida</taxon>
        <taxon>eudicotyledons</taxon>
        <taxon>Gunneridae</taxon>
        <taxon>Pentapetalae</taxon>
        <taxon>rosids</taxon>
        <taxon>fabids</taxon>
        <taxon>Fabales</taxon>
        <taxon>Fabaceae</taxon>
        <taxon>Papilionoideae</taxon>
        <taxon>50 kb inversion clade</taxon>
        <taxon>NPAAA clade</taxon>
        <taxon>indigoferoid/millettioid clade</taxon>
        <taxon>Phaseoleae</taxon>
        <taxon>Mucuna</taxon>
    </lineage>
</organism>
<keyword evidence="3" id="KW-1185">Reference proteome</keyword>
<feature type="domain" description="Retrotransposon gag" evidence="1">
    <location>
        <begin position="4"/>
        <end position="75"/>
    </location>
</feature>
<protein>
    <recommendedName>
        <fullName evidence="1">Retrotransposon gag domain-containing protein</fullName>
    </recommendedName>
</protein>
<evidence type="ECO:0000313" key="3">
    <source>
        <dbReference type="Proteomes" id="UP000257109"/>
    </source>
</evidence>
<dbReference type="CDD" id="cd00303">
    <property type="entry name" value="retropepsin_like"/>
    <property type="match status" value="1"/>
</dbReference>
<dbReference type="Pfam" id="PF03732">
    <property type="entry name" value="Retrotrans_gag"/>
    <property type="match status" value="1"/>
</dbReference>
<dbReference type="PANTHER" id="PTHR35046:SF9">
    <property type="entry name" value="RNA-DIRECTED DNA POLYMERASE"/>
    <property type="match status" value="1"/>
</dbReference>
<dbReference type="AlphaFoldDB" id="A0A371I9E3"/>
<evidence type="ECO:0000313" key="2">
    <source>
        <dbReference type="EMBL" id="RDY11584.1"/>
    </source>
</evidence>
<name>A0A371I9E3_MUCPR</name>
<gene>
    <name evidence="2" type="ORF">CR513_03734</name>
</gene>
<sequence length="212" mass="24467">MRHVDTWANLKRELRSRFISTSYTRDLYNKLQCIYQGSKSVKEEYHMDMEVALTRANVRESNETTMTRFLHGLNRDIQDIVELYNYVTMDNLVHQAIRVEAQQKRRLTFRLEGDSNAPSEYSPDEEGDLLMLCSIIIGGDNSVNVASSRLVEKVKLPTLAHPRPYKLQWLNNGGELVVTKQVSLAFTLDKYEDEVLCNVVPMEATHIFLGRP</sequence>
<evidence type="ECO:0000259" key="1">
    <source>
        <dbReference type="Pfam" id="PF03732"/>
    </source>
</evidence>
<proteinExistence type="predicted"/>
<comment type="caution">
    <text evidence="2">The sequence shown here is derived from an EMBL/GenBank/DDBJ whole genome shotgun (WGS) entry which is preliminary data.</text>
</comment>